<dbReference type="InterPro" id="IPR003293">
    <property type="entry name" value="Nudix_hydrolase6-like"/>
</dbReference>
<sequence>MDILIGETDNYDGVTVTMNEPMDAEVFTHRLRASLSHWRQEGKKGIWIKLPLGFANLIESAVTEGFRYHHAEPEYLMLVSWISNTPDTIPANASHIVGVGALVLNKSTREVLVVQEKSGYFRDKNVWKLPTGVVHEGEDICDGVAREVEEETGIIADFVEVLSFRQSHKAFLKQKTDLFFLCVLTPRSYDITEQKSEILEAKVYYYYKPF</sequence>
<dbReference type="PRINTS" id="PR01356">
    <property type="entry name" value="GFGPROTEIN"/>
</dbReference>
<keyword evidence="3" id="KW-0479">Metal-binding</keyword>
<dbReference type="SUPFAM" id="SSF55811">
    <property type="entry name" value="Nudix"/>
    <property type="match status" value="1"/>
</dbReference>
<gene>
    <name evidence="5" type="ORF">HID58_012185</name>
</gene>
<dbReference type="PANTHER" id="PTHR13994:SF37">
    <property type="entry name" value="NUDIX HYDROLASE"/>
    <property type="match status" value="1"/>
</dbReference>
<comment type="similarity">
    <text evidence="1 3">Belongs to the Nudix hydrolase family.</text>
</comment>
<dbReference type="PANTHER" id="PTHR13994">
    <property type="entry name" value="NUDIX HYDROLASE RELATED"/>
    <property type="match status" value="1"/>
</dbReference>
<organism evidence="5 6">
    <name type="scientific">Brassica napus</name>
    <name type="common">Rape</name>
    <dbReference type="NCBI Taxonomy" id="3708"/>
    <lineage>
        <taxon>Eukaryota</taxon>
        <taxon>Viridiplantae</taxon>
        <taxon>Streptophyta</taxon>
        <taxon>Embryophyta</taxon>
        <taxon>Tracheophyta</taxon>
        <taxon>Spermatophyta</taxon>
        <taxon>Magnoliopsida</taxon>
        <taxon>eudicotyledons</taxon>
        <taxon>Gunneridae</taxon>
        <taxon>Pentapetalae</taxon>
        <taxon>rosids</taxon>
        <taxon>malvids</taxon>
        <taxon>Brassicales</taxon>
        <taxon>Brassicaceae</taxon>
        <taxon>Brassiceae</taxon>
        <taxon>Brassica</taxon>
    </lineage>
</organism>
<dbReference type="CDD" id="cd04670">
    <property type="entry name" value="NUDIX_ASFGF2_Nudt6"/>
    <property type="match status" value="1"/>
</dbReference>
<feature type="domain" description="Nudix hydrolase" evidence="4">
    <location>
        <begin position="94"/>
        <end position="210"/>
    </location>
</feature>
<dbReference type="InterPro" id="IPR000086">
    <property type="entry name" value="NUDIX_hydrolase_dom"/>
</dbReference>
<reference evidence="5 6" key="1">
    <citation type="submission" date="2021-05" db="EMBL/GenBank/DDBJ databases">
        <title>Genome Assembly of Synthetic Allotetraploid Brassica napus Reveals Homoeologous Exchanges between Subgenomes.</title>
        <authorList>
            <person name="Davis J.T."/>
        </authorList>
    </citation>
    <scope>NUCLEOTIDE SEQUENCE [LARGE SCALE GENOMIC DNA]</scope>
    <source>
        <strain evidence="6">cv. Da-Ae</strain>
        <tissue evidence="5">Seedling</tissue>
    </source>
</reference>
<protein>
    <recommendedName>
        <fullName evidence="3">Nudix hydrolase</fullName>
        <shortName evidence="3">AtNUDT</shortName>
        <ecNumber evidence="3">3.6.1.13</ecNumber>
        <ecNumber evidence="3">3.6.1.22</ecNumber>
    </recommendedName>
    <alternativeName>
        <fullName evidence="3">ADP-ribose pyrophosphatase</fullName>
    </alternativeName>
    <alternativeName>
        <fullName evidence="3">NADH pyrophosphatase</fullName>
    </alternativeName>
</protein>
<dbReference type="EC" id="3.6.1.22" evidence="3"/>
<dbReference type="InterPro" id="IPR015797">
    <property type="entry name" value="NUDIX_hydrolase-like_dom_sf"/>
</dbReference>
<evidence type="ECO:0000313" key="6">
    <source>
        <dbReference type="Proteomes" id="UP000824890"/>
    </source>
</evidence>
<dbReference type="EC" id="3.6.1.13" evidence="3"/>
<evidence type="ECO:0000313" key="5">
    <source>
        <dbReference type="EMBL" id="KAH0935068.1"/>
    </source>
</evidence>
<name>A0ABQ8E0D4_BRANA</name>
<keyword evidence="6" id="KW-1185">Reference proteome</keyword>
<comment type="catalytic activity">
    <reaction evidence="3">
        <text>NAD(+) + H2O = beta-nicotinamide D-ribonucleotide + AMP + 2 H(+)</text>
        <dbReference type="Rhea" id="RHEA:11800"/>
        <dbReference type="ChEBI" id="CHEBI:14649"/>
        <dbReference type="ChEBI" id="CHEBI:15377"/>
        <dbReference type="ChEBI" id="CHEBI:15378"/>
        <dbReference type="ChEBI" id="CHEBI:57540"/>
        <dbReference type="ChEBI" id="CHEBI:456215"/>
        <dbReference type="EC" id="3.6.1.22"/>
    </reaction>
</comment>
<evidence type="ECO:0000259" key="4">
    <source>
        <dbReference type="PROSITE" id="PS51462"/>
    </source>
</evidence>
<keyword evidence="2 3" id="KW-0378">Hydrolase</keyword>
<dbReference type="PROSITE" id="PS00893">
    <property type="entry name" value="NUDIX_BOX"/>
    <property type="match status" value="1"/>
</dbReference>
<accession>A0ABQ8E0D4</accession>
<dbReference type="Proteomes" id="UP000824890">
    <property type="component" value="Unassembled WGS sequence"/>
</dbReference>
<evidence type="ECO:0000256" key="2">
    <source>
        <dbReference type="ARBA" id="ARBA00022801"/>
    </source>
</evidence>
<dbReference type="Gene3D" id="3.90.79.10">
    <property type="entry name" value="Nucleoside Triphosphate Pyrophosphohydrolase"/>
    <property type="match status" value="1"/>
</dbReference>
<comment type="cofactor">
    <cofactor evidence="3">
        <name>Mg(2+)</name>
        <dbReference type="ChEBI" id="CHEBI:18420"/>
    </cofactor>
</comment>
<comment type="function">
    <text evidence="3">Mediates the hydrolysis of some nucleoside diphosphate derivatives, possibly using both NADH and ADP-ribose as substrates.</text>
</comment>
<evidence type="ECO:0000256" key="3">
    <source>
        <dbReference type="RuleBase" id="RU368106"/>
    </source>
</evidence>
<dbReference type="EMBL" id="JAGKQM010000003">
    <property type="protein sequence ID" value="KAH0935068.1"/>
    <property type="molecule type" value="Genomic_DNA"/>
</dbReference>
<evidence type="ECO:0000256" key="1">
    <source>
        <dbReference type="ARBA" id="ARBA00005582"/>
    </source>
</evidence>
<comment type="catalytic activity">
    <reaction evidence="3">
        <text>ADP-D-ribose + H2O = D-ribose 5-phosphate + AMP + 2 H(+)</text>
        <dbReference type="Rhea" id="RHEA:10412"/>
        <dbReference type="ChEBI" id="CHEBI:15377"/>
        <dbReference type="ChEBI" id="CHEBI:15378"/>
        <dbReference type="ChEBI" id="CHEBI:57967"/>
        <dbReference type="ChEBI" id="CHEBI:78346"/>
        <dbReference type="ChEBI" id="CHEBI:456215"/>
        <dbReference type="EC" id="3.6.1.13"/>
    </reaction>
</comment>
<dbReference type="InterPro" id="IPR020084">
    <property type="entry name" value="NUDIX_hydrolase_CS"/>
</dbReference>
<dbReference type="PROSITE" id="PS51462">
    <property type="entry name" value="NUDIX"/>
    <property type="match status" value="1"/>
</dbReference>
<comment type="caution">
    <text evidence="5">The sequence shown here is derived from an EMBL/GenBank/DDBJ whole genome shotgun (WGS) entry which is preliminary data.</text>
</comment>
<comment type="catalytic activity">
    <reaction evidence="3">
        <text>NADH + H2O = reduced beta-nicotinamide D-ribonucleotide + AMP + 2 H(+)</text>
        <dbReference type="Rhea" id="RHEA:48868"/>
        <dbReference type="ChEBI" id="CHEBI:15377"/>
        <dbReference type="ChEBI" id="CHEBI:15378"/>
        <dbReference type="ChEBI" id="CHEBI:57945"/>
        <dbReference type="ChEBI" id="CHEBI:90832"/>
        <dbReference type="ChEBI" id="CHEBI:456215"/>
        <dbReference type="EC" id="3.6.1.22"/>
    </reaction>
</comment>
<dbReference type="Pfam" id="PF00293">
    <property type="entry name" value="NUDIX"/>
    <property type="match status" value="1"/>
</dbReference>
<dbReference type="InterPro" id="IPR040618">
    <property type="entry name" value="Pre-Nudix"/>
</dbReference>
<dbReference type="Pfam" id="PF18290">
    <property type="entry name" value="Nudix_hydro"/>
    <property type="match status" value="1"/>
</dbReference>
<keyword evidence="3" id="KW-0460">Magnesium</keyword>
<dbReference type="Gene3D" id="3.40.630.30">
    <property type="match status" value="1"/>
</dbReference>
<proteinExistence type="inferred from homology"/>